<feature type="transmembrane region" description="Helical" evidence="6">
    <location>
        <begin position="124"/>
        <end position="143"/>
    </location>
</feature>
<dbReference type="Proteomes" id="UP000246569">
    <property type="component" value="Unassembled WGS sequence"/>
</dbReference>
<keyword evidence="4 6" id="KW-1133">Transmembrane helix</keyword>
<dbReference type="PANTHER" id="PTHR30086:SF17">
    <property type="entry name" value="LYSE FAMILY TRANSLOCATOR"/>
    <property type="match status" value="1"/>
</dbReference>
<evidence type="ECO:0000256" key="5">
    <source>
        <dbReference type="ARBA" id="ARBA00023136"/>
    </source>
</evidence>
<dbReference type="Pfam" id="PF01810">
    <property type="entry name" value="LysE"/>
    <property type="match status" value="1"/>
</dbReference>
<sequence length="204" mass="21192">MQWQQFLMVAGAHFLALLSPGPDFLLIVRSALAGGWRRAGAVCCGVALANAVFIALAIGGIALLRADTPAFRWVQWAGGAYLAYLGVRLLGSRSRLDVDALGGAASGSGLLGGLLSALLNPKNALFYASLFSLLAGSATPFAVQCAYGVWMFGVVLAWDLALAALIGHPAIVARCARHLHQVERLTGGLLLMLALAVFAASVPH</sequence>
<dbReference type="GO" id="GO:0005886">
    <property type="term" value="C:plasma membrane"/>
    <property type="evidence" value="ECO:0007669"/>
    <property type="project" value="UniProtKB-SubCell"/>
</dbReference>
<keyword evidence="3 6" id="KW-0812">Transmembrane</keyword>
<dbReference type="RefSeq" id="WP_246004628.1">
    <property type="nucleotide sequence ID" value="NZ_QGTJ01000006.1"/>
</dbReference>
<keyword evidence="5 6" id="KW-0472">Membrane</keyword>
<feature type="transmembrane region" description="Helical" evidence="6">
    <location>
        <begin position="149"/>
        <end position="173"/>
    </location>
</feature>
<evidence type="ECO:0000256" key="4">
    <source>
        <dbReference type="ARBA" id="ARBA00022989"/>
    </source>
</evidence>
<dbReference type="PANTHER" id="PTHR30086">
    <property type="entry name" value="ARGININE EXPORTER PROTEIN ARGO"/>
    <property type="match status" value="1"/>
</dbReference>
<keyword evidence="8" id="KW-1185">Reference proteome</keyword>
<proteinExistence type="predicted"/>
<comment type="caution">
    <text evidence="7">The sequence shown here is derived from an EMBL/GenBank/DDBJ whole genome shotgun (WGS) entry which is preliminary data.</text>
</comment>
<keyword evidence="2" id="KW-1003">Cell membrane</keyword>
<dbReference type="AlphaFoldDB" id="A0A317MTP9"/>
<evidence type="ECO:0000256" key="2">
    <source>
        <dbReference type="ARBA" id="ARBA00022475"/>
    </source>
</evidence>
<protein>
    <submittedName>
        <fullName evidence="7">Threonine/homoserine/homoserine lactone efflux protein</fullName>
    </submittedName>
</protein>
<dbReference type="GO" id="GO:0015171">
    <property type="term" value="F:amino acid transmembrane transporter activity"/>
    <property type="evidence" value="ECO:0007669"/>
    <property type="project" value="TreeGrafter"/>
</dbReference>
<evidence type="ECO:0000256" key="6">
    <source>
        <dbReference type="SAM" id="Phobius"/>
    </source>
</evidence>
<dbReference type="EMBL" id="QGTJ01000006">
    <property type="protein sequence ID" value="PWV61014.1"/>
    <property type="molecule type" value="Genomic_DNA"/>
</dbReference>
<evidence type="ECO:0000256" key="3">
    <source>
        <dbReference type="ARBA" id="ARBA00022692"/>
    </source>
</evidence>
<feature type="transmembrane region" description="Helical" evidence="6">
    <location>
        <begin position="6"/>
        <end position="28"/>
    </location>
</feature>
<accession>A0A317MTP9</accession>
<organism evidence="7 8">
    <name type="scientific">Plasticicumulans acidivorans</name>
    <dbReference type="NCBI Taxonomy" id="886464"/>
    <lineage>
        <taxon>Bacteria</taxon>
        <taxon>Pseudomonadati</taxon>
        <taxon>Pseudomonadota</taxon>
        <taxon>Gammaproteobacteria</taxon>
        <taxon>Candidatus Competibacteraceae</taxon>
        <taxon>Plasticicumulans</taxon>
    </lineage>
</organism>
<feature type="transmembrane region" description="Helical" evidence="6">
    <location>
        <begin position="185"/>
        <end position="202"/>
    </location>
</feature>
<gene>
    <name evidence="7" type="ORF">C7443_10628</name>
</gene>
<name>A0A317MTP9_9GAMM</name>
<evidence type="ECO:0000256" key="1">
    <source>
        <dbReference type="ARBA" id="ARBA00004651"/>
    </source>
</evidence>
<evidence type="ECO:0000313" key="7">
    <source>
        <dbReference type="EMBL" id="PWV61014.1"/>
    </source>
</evidence>
<reference evidence="7 8" key="1">
    <citation type="submission" date="2018-05" db="EMBL/GenBank/DDBJ databases">
        <title>Genomic Encyclopedia of Type Strains, Phase IV (KMG-IV): sequencing the most valuable type-strain genomes for metagenomic binning, comparative biology and taxonomic classification.</title>
        <authorList>
            <person name="Goeker M."/>
        </authorList>
    </citation>
    <scope>NUCLEOTIDE SEQUENCE [LARGE SCALE GENOMIC DNA]</scope>
    <source>
        <strain evidence="7 8">DSM 23606</strain>
    </source>
</reference>
<comment type="subcellular location">
    <subcellularLocation>
        <location evidence="1">Cell membrane</location>
        <topology evidence="1">Multi-pass membrane protein</topology>
    </subcellularLocation>
</comment>
<dbReference type="InterPro" id="IPR001123">
    <property type="entry name" value="LeuE-type"/>
</dbReference>
<evidence type="ECO:0000313" key="8">
    <source>
        <dbReference type="Proteomes" id="UP000246569"/>
    </source>
</evidence>
<feature type="transmembrane region" description="Helical" evidence="6">
    <location>
        <begin position="40"/>
        <end position="64"/>
    </location>
</feature>